<dbReference type="Proteomes" id="UP000008022">
    <property type="component" value="Unassembled WGS sequence"/>
</dbReference>
<dbReference type="HOGENOM" id="CLU_1828277_0_0_1"/>
<protein>
    <submittedName>
        <fullName evidence="2">Uncharacterized protein</fullName>
    </submittedName>
</protein>
<reference evidence="2" key="2">
    <citation type="submission" date="2015-06" db="UniProtKB">
        <authorList>
            <consortium name="EnsemblPlants"/>
        </authorList>
    </citation>
    <scope>IDENTIFICATION</scope>
</reference>
<name>A0A0E0QN22_ORYRU</name>
<evidence type="ECO:0000313" key="2">
    <source>
        <dbReference type="EnsemblPlants" id="ORUFI09G01220.1"/>
    </source>
</evidence>
<accession>A0A0E0QN22</accession>
<organism evidence="2 3">
    <name type="scientific">Oryza rufipogon</name>
    <name type="common">Brownbeard rice</name>
    <name type="synonym">Asian wild rice</name>
    <dbReference type="NCBI Taxonomy" id="4529"/>
    <lineage>
        <taxon>Eukaryota</taxon>
        <taxon>Viridiplantae</taxon>
        <taxon>Streptophyta</taxon>
        <taxon>Embryophyta</taxon>
        <taxon>Tracheophyta</taxon>
        <taxon>Spermatophyta</taxon>
        <taxon>Magnoliopsida</taxon>
        <taxon>Liliopsida</taxon>
        <taxon>Poales</taxon>
        <taxon>Poaceae</taxon>
        <taxon>BOP clade</taxon>
        <taxon>Oryzoideae</taxon>
        <taxon>Oryzeae</taxon>
        <taxon>Oryzinae</taxon>
        <taxon>Oryza</taxon>
    </lineage>
</organism>
<evidence type="ECO:0000256" key="1">
    <source>
        <dbReference type="SAM" id="MobiDB-lite"/>
    </source>
</evidence>
<keyword evidence="3" id="KW-1185">Reference proteome</keyword>
<dbReference type="AlphaFoldDB" id="A0A0E0QN22"/>
<reference evidence="3" key="1">
    <citation type="submission" date="2013-06" db="EMBL/GenBank/DDBJ databases">
        <authorList>
            <person name="Zhao Q."/>
        </authorList>
    </citation>
    <scope>NUCLEOTIDE SEQUENCE</scope>
    <source>
        <strain evidence="3">cv. W1943</strain>
    </source>
</reference>
<evidence type="ECO:0000313" key="3">
    <source>
        <dbReference type="Proteomes" id="UP000008022"/>
    </source>
</evidence>
<feature type="region of interest" description="Disordered" evidence="1">
    <location>
        <begin position="132"/>
        <end position="169"/>
    </location>
</feature>
<proteinExistence type="predicted"/>
<feature type="compositionally biased region" description="Basic and acidic residues" evidence="1">
    <location>
        <begin position="133"/>
        <end position="158"/>
    </location>
</feature>
<dbReference type="EnsemblPlants" id="ORUFI09G01220.1">
    <property type="protein sequence ID" value="ORUFI09G01220.1"/>
    <property type="gene ID" value="ORUFI09G01220"/>
</dbReference>
<dbReference type="Gramene" id="ORUFI09G01220.1">
    <property type="protein sequence ID" value="ORUFI09G01220.1"/>
    <property type="gene ID" value="ORUFI09G01220"/>
</dbReference>
<sequence>MPAALPRGSALPALLILGPLRDSNRLLVARRELRKQLEHLAAVFESSSPLLGLLAPCSARSTVVSIDAGSTADTVEARCGHGWMDDRRWHRRRCSRTRSRPLGSGKKWEKEGAAAACHGWVAGKLPLLRARRHDSEKKWEKEPGRNGRKKEEDGKGRGWMENVTAVARF</sequence>